<evidence type="ECO:0000313" key="1">
    <source>
        <dbReference type="EMBL" id="PNH06734.1"/>
    </source>
</evidence>
<accession>A0A2J8A2J2</accession>
<dbReference type="OrthoDB" id="540581at2759"/>
<evidence type="ECO:0000313" key="2">
    <source>
        <dbReference type="Proteomes" id="UP000236333"/>
    </source>
</evidence>
<dbReference type="Gene3D" id="3.30.40.10">
    <property type="entry name" value="Zinc/RING finger domain, C3HC4 (zinc finger)"/>
    <property type="match status" value="1"/>
</dbReference>
<dbReference type="InterPro" id="IPR013083">
    <property type="entry name" value="Znf_RING/FYVE/PHD"/>
</dbReference>
<dbReference type="AlphaFoldDB" id="A0A2J8A2J2"/>
<protein>
    <submittedName>
        <fullName evidence="1">Uncharacterized protein</fullName>
    </submittedName>
</protein>
<sequence length="116" mass="11321">LKLAAALKEAGHPGIAGGATTPSCGICKKPIAIKRARARGDANAAMVLLACLHVQHDACFKEWCDAGAESAGAVAEAAGAAAGGEVAVAQAEAAASPGAKRTTTCPTCKAPVPVMT</sequence>
<keyword evidence="2" id="KW-1185">Reference proteome</keyword>
<dbReference type="EMBL" id="PGGS01000218">
    <property type="protein sequence ID" value="PNH06734.1"/>
    <property type="molecule type" value="Genomic_DNA"/>
</dbReference>
<dbReference type="Proteomes" id="UP000236333">
    <property type="component" value="Unassembled WGS sequence"/>
</dbReference>
<organism evidence="1 2">
    <name type="scientific">Tetrabaena socialis</name>
    <dbReference type="NCBI Taxonomy" id="47790"/>
    <lineage>
        <taxon>Eukaryota</taxon>
        <taxon>Viridiplantae</taxon>
        <taxon>Chlorophyta</taxon>
        <taxon>core chlorophytes</taxon>
        <taxon>Chlorophyceae</taxon>
        <taxon>CS clade</taxon>
        <taxon>Chlamydomonadales</taxon>
        <taxon>Tetrabaenaceae</taxon>
        <taxon>Tetrabaena</taxon>
    </lineage>
</organism>
<proteinExistence type="predicted"/>
<name>A0A2J8A2J2_9CHLO</name>
<reference evidence="1 2" key="1">
    <citation type="journal article" date="2017" name="Mol. Biol. Evol.">
        <title>The 4-celled Tetrabaena socialis nuclear genome reveals the essential components for genetic control of cell number at the origin of multicellularity in the volvocine lineage.</title>
        <authorList>
            <person name="Featherston J."/>
            <person name="Arakaki Y."/>
            <person name="Hanschen E.R."/>
            <person name="Ferris P.J."/>
            <person name="Michod R.E."/>
            <person name="Olson B.J.S.C."/>
            <person name="Nozaki H."/>
            <person name="Durand P.M."/>
        </authorList>
    </citation>
    <scope>NUCLEOTIDE SEQUENCE [LARGE SCALE GENOMIC DNA]</scope>
    <source>
        <strain evidence="1 2">NIES-571</strain>
    </source>
</reference>
<feature type="non-terminal residue" evidence="1">
    <location>
        <position position="1"/>
    </location>
</feature>
<gene>
    <name evidence="1" type="ORF">TSOC_006874</name>
</gene>
<comment type="caution">
    <text evidence="1">The sequence shown here is derived from an EMBL/GenBank/DDBJ whole genome shotgun (WGS) entry which is preliminary data.</text>
</comment>